<keyword evidence="3 11" id="KW-1134">Transmembrane beta strand</keyword>
<dbReference type="PROSITE" id="PS52016">
    <property type="entry name" value="TONB_DEPENDENT_REC_3"/>
    <property type="match status" value="1"/>
</dbReference>
<dbReference type="GO" id="GO:0009279">
    <property type="term" value="C:cell outer membrane"/>
    <property type="evidence" value="ECO:0007669"/>
    <property type="project" value="UniProtKB-SubCell"/>
</dbReference>
<dbReference type="Pfam" id="PF00593">
    <property type="entry name" value="TonB_dep_Rec_b-barrel"/>
    <property type="match status" value="1"/>
</dbReference>
<evidence type="ECO:0000256" key="9">
    <source>
        <dbReference type="ARBA" id="ARBA00023136"/>
    </source>
</evidence>
<protein>
    <submittedName>
        <fullName evidence="16">TonB-dependent receptor</fullName>
    </submittedName>
</protein>
<evidence type="ECO:0000256" key="1">
    <source>
        <dbReference type="ARBA" id="ARBA00004571"/>
    </source>
</evidence>
<dbReference type="InterPro" id="IPR039426">
    <property type="entry name" value="TonB-dep_rcpt-like"/>
</dbReference>
<dbReference type="GO" id="GO:0006826">
    <property type="term" value="P:iron ion transport"/>
    <property type="evidence" value="ECO:0007669"/>
    <property type="project" value="UniProtKB-KW"/>
</dbReference>
<evidence type="ECO:0000256" key="12">
    <source>
        <dbReference type="RuleBase" id="RU003357"/>
    </source>
</evidence>
<sequence>MKSKKNRLTQAVALACAVMAAQAEAQQQPSDQLQTVTVTANKRNEDANKVATSISVIGGEELTAQHLATFADITRAVPNIAFSSGNGGNAGNGAGLSNISMRGISSSAGSATVGVYLDDIAMSVGNIYSMGSAEPKFFDLDHVEVLRGPQGTLYGASSMGGTIKFLGNQPNLKEREGAFYTEMSSTKGGGNSYLANAVFNEPIGNELALRVGVQTQHNGGFIDQVDRNTGALVKSDTNTENSGVLRFAMKWAPTRDLTITPSVFYQKVKTGDIDVSYTQLPNGGAPLPNNQAAKLVLEPGKDVLLVPSLTVNYATPLGDVTSVTSFFQRKFDRTQDGTATLSFGLGVNIINPDLQAKVFDLPAMVYLNNEVRQFSQELRIASKSYDASVSPWTWMAGVYASNQRTNITDNEPIPGLNAAFASLGLSPTDPTVIANPVSMGFPNDNTYFGQLHFLDQQQSLFGEANYYFSPTLHATFGLRTVRATTQLHRQGAYYFNNHLDGKDGYENSTAEAKAHKTTPKLALSWEMDRNNTLYASASQGFRLGGANIPVPMQLCDLDKPNPQSFNPDSLWSYEVGNKSRFLNNRLSVNASAFYVDWKNMQQQVFLACGFGFNTNVGRAKSYGAEVEVHAKPIPSLVLSFAGGMTHATLSDSDGEAAGLPGAVEGARIPGVPKFNATFSAQYNMTFDNDMYGFVRGASRWTGSSYGGFAVLPSMLPNPDYHRPAYNVLEASAGVSWGNYEVTVFAKNLTDNQKIIQRPIVQFTANEAYRIAPRTIGISLSGKL</sequence>
<dbReference type="RefSeq" id="WP_161007720.1">
    <property type="nucleotide sequence ID" value="NZ_WWCN01000010.1"/>
</dbReference>
<dbReference type="Gene3D" id="2.40.170.20">
    <property type="entry name" value="TonB-dependent receptor, beta-barrel domain"/>
    <property type="match status" value="1"/>
</dbReference>
<proteinExistence type="inferred from homology"/>
<evidence type="ECO:0000256" key="4">
    <source>
        <dbReference type="ARBA" id="ARBA00022496"/>
    </source>
</evidence>
<evidence type="ECO:0000259" key="14">
    <source>
        <dbReference type="Pfam" id="PF00593"/>
    </source>
</evidence>
<keyword evidence="10 11" id="KW-0998">Cell outer membrane</keyword>
<keyword evidence="7" id="KW-0406">Ion transport</keyword>
<keyword evidence="6" id="KW-0408">Iron</keyword>
<dbReference type="EMBL" id="WWCN01000010">
    <property type="protein sequence ID" value="MYM24241.1"/>
    <property type="molecule type" value="Genomic_DNA"/>
</dbReference>
<feature type="chain" id="PRO_5027089393" evidence="13">
    <location>
        <begin position="26"/>
        <end position="783"/>
    </location>
</feature>
<dbReference type="PANTHER" id="PTHR32552">
    <property type="entry name" value="FERRICHROME IRON RECEPTOR-RELATED"/>
    <property type="match status" value="1"/>
</dbReference>
<accession>A0A6L8KI96</accession>
<dbReference type="SUPFAM" id="SSF56935">
    <property type="entry name" value="Porins"/>
    <property type="match status" value="1"/>
</dbReference>
<organism evidence="16 17">
    <name type="scientific">Duganella flavida</name>
    <dbReference type="NCBI Taxonomy" id="2692175"/>
    <lineage>
        <taxon>Bacteria</taxon>
        <taxon>Pseudomonadati</taxon>
        <taxon>Pseudomonadota</taxon>
        <taxon>Betaproteobacteria</taxon>
        <taxon>Burkholderiales</taxon>
        <taxon>Oxalobacteraceae</taxon>
        <taxon>Telluria group</taxon>
        <taxon>Duganella</taxon>
    </lineage>
</organism>
<keyword evidence="9 11" id="KW-0472">Membrane</keyword>
<evidence type="ECO:0000313" key="16">
    <source>
        <dbReference type="EMBL" id="MYM24241.1"/>
    </source>
</evidence>
<feature type="domain" description="TonB-dependent receptor plug" evidence="15">
    <location>
        <begin position="48"/>
        <end position="162"/>
    </location>
</feature>
<evidence type="ECO:0000256" key="2">
    <source>
        <dbReference type="ARBA" id="ARBA00022448"/>
    </source>
</evidence>
<keyword evidence="4" id="KW-0410">Iron transport</keyword>
<name>A0A6L8KI96_9BURK</name>
<dbReference type="AlphaFoldDB" id="A0A6L8KI96"/>
<evidence type="ECO:0000259" key="15">
    <source>
        <dbReference type="Pfam" id="PF07715"/>
    </source>
</evidence>
<feature type="signal peptide" evidence="13">
    <location>
        <begin position="1"/>
        <end position="25"/>
    </location>
</feature>
<evidence type="ECO:0000256" key="11">
    <source>
        <dbReference type="PROSITE-ProRule" id="PRU01360"/>
    </source>
</evidence>
<keyword evidence="16" id="KW-0675">Receptor</keyword>
<keyword evidence="2 11" id="KW-0813">Transport</keyword>
<keyword evidence="17" id="KW-1185">Reference proteome</keyword>
<dbReference type="InterPro" id="IPR036942">
    <property type="entry name" value="Beta-barrel_TonB_sf"/>
</dbReference>
<evidence type="ECO:0000256" key="10">
    <source>
        <dbReference type="ARBA" id="ARBA00023237"/>
    </source>
</evidence>
<keyword evidence="13" id="KW-0732">Signal</keyword>
<evidence type="ECO:0000256" key="13">
    <source>
        <dbReference type="SAM" id="SignalP"/>
    </source>
</evidence>
<evidence type="ECO:0000256" key="5">
    <source>
        <dbReference type="ARBA" id="ARBA00022692"/>
    </source>
</evidence>
<gene>
    <name evidence="16" type="ORF">GTP46_16460</name>
</gene>
<comment type="subcellular location">
    <subcellularLocation>
        <location evidence="1 11">Cell outer membrane</location>
        <topology evidence="1 11">Multi-pass membrane protein</topology>
    </subcellularLocation>
</comment>
<dbReference type="InterPro" id="IPR000531">
    <property type="entry name" value="Beta-barrel_TonB"/>
</dbReference>
<evidence type="ECO:0000313" key="17">
    <source>
        <dbReference type="Proteomes" id="UP000479335"/>
    </source>
</evidence>
<evidence type="ECO:0000256" key="8">
    <source>
        <dbReference type="ARBA" id="ARBA00023077"/>
    </source>
</evidence>
<evidence type="ECO:0000256" key="6">
    <source>
        <dbReference type="ARBA" id="ARBA00023004"/>
    </source>
</evidence>
<dbReference type="InterPro" id="IPR012910">
    <property type="entry name" value="Plug_dom"/>
</dbReference>
<evidence type="ECO:0000256" key="7">
    <source>
        <dbReference type="ARBA" id="ARBA00023065"/>
    </source>
</evidence>
<reference evidence="16 17" key="1">
    <citation type="submission" date="2019-12" db="EMBL/GenBank/DDBJ databases">
        <title>Novel species isolated from a subtropical stream in China.</title>
        <authorList>
            <person name="Lu H."/>
        </authorList>
    </citation>
    <scope>NUCLEOTIDE SEQUENCE [LARGE SCALE GENOMIC DNA]</scope>
    <source>
        <strain evidence="16 17">FT135W</strain>
    </source>
</reference>
<evidence type="ECO:0000256" key="3">
    <source>
        <dbReference type="ARBA" id="ARBA00022452"/>
    </source>
</evidence>
<keyword evidence="5 11" id="KW-0812">Transmembrane</keyword>
<comment type="caution">
    <text evidence="16">The sequence shown here is derived from an EMBL/GenBank/DDBJ whole genome shotgun (WGS) entry which is preliminary data.</text>
</comment>
<keyword evidence="8 12" id="KW-0798">TonB box</keyword>
<comment type="similarity">
    <text evidence="11 12">Belongs to the TonB-dependent receptor family.</text>
</comment>
<dbReference type="Pfam" id="PF07715">
    <property type="entry name" value="Plug"/>
    <property type="match status" value="1"/>
</dbReference>
<dbReference type="Proteomes" id="UP000479335">
    <property type="component" value="Unassembled WGS sequence"/>
</dbReference>
<feature type="domain" description="TonB-dependent receptor-like beta-barrel" evidence="14">
    <location>
        <begin position="363"/>
        <end position="748"/>
    </location>
</feature>
<dbReference type="PANTHER" id="PTHR32552:SF81">
    <property type="entry name" value="TONB-DEPENDENT OUTER MEMBRANE RECEPTOR"/>
    <property type="match status" value="1"/>
</dbReference>